<keyword evidence="2" id="KW-0378">Hydrolase</keyword>
<evidence type="ECO:0000256" key="1">
    <source>
        <dbReference type="ARBA" id="ARBA00022722"/>
    </source>
</evidence>
<dbReference type="EMBL" id="CACRXK020009309">
    <property type="protein sequence ID" value="CAB4016909.1"/>
    <property type="molecule type" value="Genomic_DNA"/>
</dbReference>
<dbReference type="PANTHER" id="PTHR12801:SF158">
    <property type="entry name" value="RNA EXONUCLEASE 4"/>
    <property type="match status" value="1"/>
</dbReference>
<dbReference type="InterPro" id="IPR012337">
    <property type="entry name" value="RNaseH-like_sf"/>
</dbReference>
<dbReference type="InterPro" id="IPR036397">
    <property type="entry name" value="RNaseH_sf"/>
</dbReference>
<evidence type="ECO:0000313" key="3">
    <source>
        <dbReference type="EMBL" id="CAB4016909.1"/>
    </source>
</evidence>
<dbReference type="OrthoDB" id="8191639at2759"/>
<dbReference type="AlphaFoldDB" id="A0A7D9ITT4"/>
<protein>
    <submittedName>
        <fullName evidence="3">RNA exonuclease 4</fullName>
    </submittedName>
</protein>
<dbReference type="Proteomes" id="UP001152795">
    <property type="component" value="Unassembled WGS sequence"/>
</dbReference>
<reference evidence="3" key="1">
    <citation type="submission" date="2020-04" db="EMBL/GenBank/DDBJ databases">
        <authorList>
            <person name="Alioto T."/>
            <person name="Alioto T."/>
            <person name="Gomez Garrido J."/>
        </authorList>
    </citation>
    <scope>NUCLEOTIDE SEQUENCE</scope>
    <source>
        <strain evidence="3">A484AB</strain>
    </source>
</reference>
<sequence>MLMNFLQVLLLDHPRKRIRDTAKYKPFQEKVKTERPSLKKLAKEILSLSIQAGEHSSVEDARAAMKLYFTHRREWEKYIKKIDFRRLKLNLIRAVDIQMVNLE</sequence>
<dbReference type="SUPFAM" id="SSF53098">
    <property type="entry name" value="Ribonuclease H-like"/>
    <property type="match status" value="1"/>
</dbReference>
<keyword evidence="1" id="KW-0540">Nuclease</keyword>
<proteinExistence type="predicted"/>
<evidence type="ECO:0000313" key="4">
    <source>
        <dbReference type="Proteomes" id="UP001152795"/>
    </source>
</evidence>
<dbReference type="InterPro" id="IPR047021">
    <property type="entry name" value="REXO1/3/4-like"/>
</dbReference>
<keyword evidence="3" id="KW-0269">Exonuclease</keyword>
<comment type="caution">
    <text evidence="3">The sequence shown here is derived from an EMBL/GenBank/DDBJ whole genome shotgun (WGS) entry which is preliminary data.</text>
</comment>
<dbReference type="GO" id="GO:0004527">
    <property type="term" value="F:exonuclease activity"/>
    <property type="evidence" value="ECO:0007669"/>
    <property type="project" value="UniProtKB-KW"/>
</dbReference>
<evidence type="ECO:0000256" key="2">
    <source>
        <dbReference type="ARBA" id="ARBA00022801"/>
    </source>
</evidence>
<dbReference type="GO" id="GO:0005634">
    <property type="term" value="C:nucleus"/>
    <property type="evidence" value="ECO:0007669"/>
    <property type="project" value="TreeGrafter"/>
</dbReference>
<name>A0A7D9ITT4_PARCT</name>
<organism evidence="3 4">
    <name type="scientific">Paramuricea clavata</name>
    <name type="common">Red gorgonian</name>
    <name type="synonym">Violescent sea-whip</name>
    <dbReference type="NCBI Taxonomy" id="317549"/>
    <lineage>
        <taxon>Eukaryota</taxon>
        <taxon>Metazoa</taxon>
        <taxon>Cnidaria</taxon>
        <taxon>Anthozoa</taxon>
        <taxon>Octocorallia</taxon>
        <taxon>Malacalcyonacea</taxon>
        <taxon>Plexauridae</taxon>
        <taxon>Paramuricea</taxon>
    </lineage>
</organism>
<dbReference type="Gene3D" id="3.30.420.10">
    <property type="entry name" value="Ribonuclease H-like superfamily/Ribonuclease H"/>
    <property type="match status" value="1"/>
</dbReference>
<keyword evidence="4" id="KW-1185">Reference proteome</keyword>
<gene>
    <name evidence="3" type="ORF">PACLA_8A024040</name>
</gene>
<dbReference type="PANTHER" id="PTHR12801">
    <property type="entry name" value="RNA EXONUCLEASE REXO1 / RECO3 FAMILY MEMBER-RELATED"/>
    <property type="match status" value="1"/>
</dbReference>
<accession>A0A7D9ITT4</accession>
<dbReference type="GO" id="GO:0003676">
    <property type="term" value="F:nucleic acid binding"/>
    <property type="evidence" value="ECO:0007669"/>
    <property type="project" value="InterPro"/>
</dbReference>